<evidence type="ECO:0000256" key="2">
    <source>
        <dbReference type="SAM" id="MobiDB-lite"/>
    </source>
</evidence>
<keyword evidence="1" id="KW-0175">Coiled coil</keyword>
<proteinExistence type="predicted"/>
<feature type="non-terminal residue" evidence="3">
    <location>
        <position position="1"/>
    </location>
</feature>
<evidence type="ECO:0000313" key="3">
    <source>
        <dbReference type="EMBL" id="JAT26109.1"/>
    </source>
</evidence>
<evidence type="ECO:0000256" key="1">
    <source>
        <dbReference type="SAM" id="Coils"/>
    </source>
</evidence>
<protein>
    <submittedName>
        <fullName evidence="3">Uncharacterized protein</fullName>
    </submittedName>
</protein>
<sequence length="108" mass="12537">PCSSPFTIDKLTNEQLTNKQSRNDENIAVNDENSCRKNKIEQRRLKLNNVKDQIEEWKQQKKLALKEGKKSKARRITKQIAKAVVNLPTKCTENRLKESPRNTTSEET</sequence>
<reference evidence="3" key="1">
    <citation type="submission" date="2015-11" db="EMBL/GenBank/DDBJ databases">
        <title>De novo transcriptome assembly of four potential Pierce s Disease insect vectors from Arizona vineyards.</title>
        <authorList>
            <person name="Tassone E.E."/>
        </authorList>
    </citation>
    <scope>NUCLEOTIDE SEQUENCE</scope>
</reference>
<dbReference type="EMBL" id="GEBQ01013868">
    <property type="protein sequence ID" value="JAT26109.1"/>
    <property type="molecule type" value="Transcribed_RNA"/>
</dbReference>
<gene>
    <name evidence="3" type="ORF">g.1403</name>
</gene>
<accession>A0A1B6LR91</accession>
<feature type="non-terminal residue" evidence="3">
    <location>
        <position position="108"/>
    </location>
</feature>
<feature type="region of interest" description="Disordered" evidence="2">
    <location>
        <begin position="1"/>
        <end position="30"/>
    </location>
</feature>
<name>A0A1B6LR91_9HEMI</name>
<feature type="coiled-coil region" evidence="1">
    <location>
        <begin position="40"/>
        <end position="67"/>
    </location>
</feature>
<dbReference type="AlphaFoldDB" id="A0A1B6LR91"/>
<organism evidence="3">
    <name type="scientific">Graphocephala atropunctata</name>
    <dbReference type="NCBI Taxonomy" id="36148"/>
    <lineage>
        <taxon>Eukaryota</taxon>
        <taxon>Metazoa</taxon>
        <taxon>Ecdysozoa</taxon>
        <taxon>Arthropoda</taxon>
        <taxon>Hexapoda</taxon>
        <taxon>Insecta</taxon>
        <taxon>Pterygota</taxon>
        <taxon>Neoptera</taxon>
        <taxon>Paraneoptera</taxon>
        <taxon>Hemiptera</taxon>
        <taxon>Auchenorrhyncha</taxon>
        <taxon>Membracoidea</taxon>
        <taxon>Cicadellidae</taxon>
        <taxon>Cicadellinae</taxon>
        <taxon>Cicadellini</taxon>
        <taxon>Graphocephala</taxon>
    </lineage>
</organism>